<dbReference type="SUPFAM" id="SSF75217">
    <property type="entry name" value="alpha/beta knot"/>
    <property type="match status" value="1"/>
</dbReference>
<evidence type="ECO:0000313" key="4">
    <source>
        <dbReference type="EMBL" id="ORC36867.1"/>
    </source>
</evidence>
<protein>
    <recommendedName>
        <fullName evidence="3">tRNA/rRNA methyltransferase SpoU type domain-containing protein</fullName>
    </recommendedName>
</protein>
<dbReference type="InterPro" id="IPR051259">
    <property type="entry name" value="rRNA_Methyltransferase"/>
</dbReference>
<dbReference type="STRING" id="1963862.B4O97_04375"/>
<evidence type="ECO:0000259" key="3">
    <source>
        <dbReference type="Pfam" id="PF00588"/>
    </source>
</evidence>
<dbReference type="GO" id="GO:0003723">
    <property type="term" value="F:RNA binding"/>
    <property type="evidence" value="ECO:0007669"/>
    <property type="project" value="InterPro"/>
</dbReference>
<dbReference type="Gene3D" id="3.40.1280.10">
    <property type="match status" value="1"/>
</dbReference>
<dbReference type="InterPro" id="IPR001537">
    <property type="entry name" value="SpoU_MeTrfase"/>
</dbReference>
<dbReference type="SUPFAM" id="SSF55315">
    <property type="entry name" value="L30e-like"/>
    <property type="match status" value="1"/>
</dbReference>
<dbReference type="InterPro" id="IPR029026">
    <property type="entry name" value="tRNA_m1G_MTases_N"/>
</dbReference>
<dbReference type="GO" id="GO:0006396">
    <property type="term" value="P:RNA processing"/>
    <property type="evidence" value="ECO:0007669"/>
    <property type="project" value="InterPro"/>
</dbReference>
<proteinExistence type="predicted"/>
<dbReference type="GO" id="GO:0032259">
    <property type="term" value="P:methylation"/>
    <property type="evidence" value="ECO:0007669"/>
    <property type="project" value="UniProtKB-KW"/>
</dbReference>
<keyword evidence="1" id="KW-0489">Methyltransferase</keyword>
<evidence type="ECO:0000256" key="1">
    <source>
        <dbReference type="ARBA" id="ARBA00022603"/>
    </source>
</evidence>
<dbReference type="InterPro" id="IPR029028">
    <property type="entry name" value="Alpha/beta_knot_MTases"/>
</dbReference>
<keyword evidence="5" id="KW-1185">Reference proteome</keyword>
<reference evidence="4 5" key="1">
    <citation type="submission" date="2017-03" db="EMBL/GenBank/DDBJ databases">
        <title>Draft Genome sequence of Marispirochaeta sp. strain JC444.</title>
        <authorList>
            <person name="Shivani Y."/>
            <person name="Subhash Y."/>
            <person name="Sasikala C."/>
            <person name="Ramana C."/>
        </authorList>
    </citation>
    <scope>NUCLEOTIDE SEQUENCE [LARGE SCALE GENOMIC DNA]</scope>
    <source>
        <strain evidence="4 5">JC444</strain>
    </source>
</reference>
<dbReference type="Pfam" id="PF00588">
    <property type="entry name" value="SpoU_methylase"/>
    <property type="match status" value="1"/>
</dbReference>
<dbReference type="Proteomes" id="UP000192343">
    <property type="component" value="Unassembled WGS sequence"/>
</dbReference>
<gene>
    <name evidence="4" type="ORF">B4O97_04375</name>
</gene>
<name>A0A1Y1S261_9SPIO</name>
<keyword evidence="2" id="KW-0808">Transferase</keyword>
<dbReference type="CDD" id="cd18095">
    <property type="entry name" value="SpoU-like_rRNA-MTase"/>
    <property type="match status" value="1"/>
</dbReference>
<comment type="caution">
    <text evidence="4">The sequence shown here is derived from an EMBL/GenBank/DDBJ whole genome shotgun (WGS) entry which is preliminary data.</text>
</comment>
<dbReference type="InterPro" id="IPR029064">
    <property type="entry name" value="Ribosomal_eL30-like_sf"/>
</dbReference>
<dbReference type="AlphaFoldDB" id="A0A1Y1S261"/>
<evidence type="ECO:0000313" key="5">
    <source>
        <dbReference type="Proteomes" id="UP000192343"/>
    </source>
</evidence>
<evidence type="ECO:0000256" key="2">
    <source>
        <dbReference type="ARBA" id="ARBA00022679"/>
    </source>
</evidence>
<dbReference type="EMBL" id="MWQY01000004">
    <property type="protein sequence ID" value="ORC36867.1"/>
    <property type="molecule type" value="Genomic_DNA"/>
</dbReference>
<sequence>MVNCQFLFYPSSQKRGTFITVKAQQEMSLLDISLLADLKDRRLAEEGICVGEGRFVVERMLSEGLEPLVIAAVPGMLEGLRKACPGSLPVQVLSQPEIGRIAGYPFHRGVLGAFRRPDYLSLRALLEEGSGPVLVLDGITDPVNLGGILRSAAAFSTGRILLGKNCGDPYSRRGIRASMAACFSLSMAAEDDCEETVRLLRSSAYRIIGADLCPGAVSAGELFMDAETVLVLGNEGHGISETWRRACDAFVMIPISRQVDSLNVGVAAGILLYELARKKKSMV</sequence>
<feature type="domain" description="tRNA/rRNA methyltransferase SpoU type" evidence="3">
    <location>
        <begin position="133"/>
        <end position="273"/>
    </location>
</feature>
<dbReference type="PANTHER" id="PTHR43191:SF12">
    <property type="entry name" value="RRNA METHYLASE"/>
    <property type="match status" value="1"/>
</dbReference>
<dbReference type="GO" id="GO:0008173">
    <property type="term" value="F:RNA methyltransferase activity"/>
    <property type="evidence" value="ECO:0007669"/>
    <property type="project" value="InterPro"/>
</dbReference>
<dbReference type="PANTHER" id="PTHR43191">
    <property type="entry name" value="RRNA METHYLTRANSFERASE 3"/>
    <property type="match status" value="1"/>
</dbReference>
<organism evidence="4 5">
    <name type="scientific">Marispirochaeta aestuarii</name>
    <dbReference type="NCBI Taxonomy" id="1963862"/>
    <lineage>
        <taxon>Bacteria</taxon>
        <taxon>Pseudomonadati</taxon>
        <taxon>Spirochaetota</taxon>
        <taxon>Spirochaetia</taxon>
        <taxon>Spirochaetales</taxon>
        <taxon>Spirochaetaceae</taxon>
        <taxon>Marispirochaeta</taxon>
    </lineage>
</organism>
<accession>A0A1Y1S261</accession>